<dbReference type="InterPro" id="IPR003848">
    <property type="entry name" value="DUF218"/>
</dbReference>
<dbReference type="EMBL" id="PJNW01000002">
    <property type="protein sequence ID" value="PKR90926.1"/>
    <property type="molecule type" value="Genomic_DNA"/>
</dbReference>
<evidence type="ECO:0000259" key="1">
    <source>
        <dbReference type="Pfam" id="PF02698"/>
    </source>
</evidence>
<name>A0A1I4Q588_9HYPH</name>
<dbReference type="RefSeq" id="WP_101288189.1">
    <property type="nucleotide sequence ID" value="NZ_FOUQ01000001.1"/>
</dbReference>
<feature type="domain" description="DUF218" evidence="1">
    <location>
        <begin position="44"/>
        <end position="197"/>
    </location>
</feature>
<organism evidence="2 3">
    <name type="scientific">Pleomorphomonas diazotrophica</name>
    <dbReference type="NCBI Taxonomy" id="1166257"/>
    <lineage>
        <taxon>Bacteria</taxon>
        <taxon>Pseudomonadati</taxon>
        <taxon>Pseudomonadota</taxon>
        <taxon>Alphaproteobacteria</taxon>
        <taxon>Hyphomicrobiales</taxon>
        <taxon>Pleomorphomonadaceae</taxon>
        <taxon>Pleomorphomonas</taxon>
    </lineage>
</organism>
<proteinExistence type="predicted"/>
<keyword evidence="3" id="KW-1185">Reference proteome</keyword>
<accession>A0A1I4Q588</accession>
<dbReference type="Gene3D" id="1.10.3620.10">
    <property type="entry name" value="YdcF like domain"/>
    <property type="match status" value="1"/>
</dbReference>
<dbReference type="CDD" id="cd06259">
    <property type="entry name" value="YdcF-like"/>
    <property type="match status" value="1"/>
</dbReference>
<dbReference type="Pfam" id="PF02698">
    <property type="entry name" value="DUF218"/>
    <property type="match status" value="1"/>
</dbReference>
<dbReference type="InterPro" id="IPR014729">
    <property type="entry name" value="Rossmann-like_a/b/a_fold"/>
</dbReference>
<dbReference type="OrthoDB" id="2216870at2"/>
<dbReference type="PANTHER" id="PTHR30336:SF20">
    <property type="entry name" value="DUF218 DOMAIN-CONTAINING PROTEIN"/>
    <property type="match status" value="1"/>
</dbReference>
<dbReference type="GO" id="GO:0005886">
    <property type="term" value="C:plasma membrane"/>
    <property type="evidence" value="ECO:0007669"/>
    <property type="project" value="TreeGrafter"/>
</dbReference>
<dbReference type="PANTHER" id="PTHR30336">
    <property type="entry name" value="INNER MEMBRANE PROTEIN, PROBABLE PERMEASE"/>
    <property type="match status" value="1"/>
</dbReference>
<comment type="caution">
    <text evidence="2">The sequence shown here is derived from an EMBL/GenBank/DDBJ whole genome shotgun (WGS) entry which is preliminary data.</text>
</comment>
<protein>
    <submittedName>
        <fullName evidence="2">YdcF family protein</fullName>
    </submittedName>
</protein>
<reference evidence="2 3" key="1">
    <citation type="submission" date="2017-12" db="EMBL/GenBank/DDBJ databases">
        <title>Anaerobic carbon monoxide metabolism by Pleomorphomonas carboxyditropha sp. nov., a new mesophilic hydrogenogenic carboxidotroph.</title>
        <authorList>
            <person name="Esquivel-Elizondo S."/>
            <person name="Krajmalnik-Brown R."/>
        </authorList>
    </citation>
    <scope>NUCLEOTIDE SEQUENCE [LARGE SCALE GENOMIC DNA]</scope>
    <source>
        <strain evidence="2 3">R5-392</strain>
    </source>
</reference>
<evidence type="ECO:0000313" key="3">
    <source>
        <dbReference type="Proteomes" id="UP000233491"/>
    </source>
</evidence>
<gene>
    <name evidence="2" type="ORF">CXZ10_06165</name>
</gene>
<dbReference type="AlphaFoldDB" id="A0A1I4Q588"/>
<dbReference type="InterPro" id="IPR051599">
    <property type="entry name" value="Cell_Envelope_Assoc"/>
</dbReference>
<evidence type="ECO:0000313" key="2">
    <source>
        <dbReference type="EMBL" id="PKR90926.1"/>
    </source>
</evidence>
<sequence length="271" mass="29236">MSFFGPYGPLDADDIAAVNTVARFLALDDLGGRDKDHAPTFDLVVLAGNALLWTLEGAVRKARTTGVPLLISGGIGHSTGLLAAAVDAHPVYRKALAGQTSEARLLGDIAAMFLGLDQSRLLLEDASTNCGENGLFSRRFLDARGLAPASILLVQDPLMQRRTDASFRQAWADGPCPTIVNWPVQVPRIGYRREGIDYLQSPNSRKWTPERFLSLLTGEIQRLTDDENGYGPRGKGFLPHVDIPDEVAEAWRLIMGSAKFAASELGRPAGG</sequence>
<dbReference type="Gene3D" id="3.40.50.620">
    <property type="entry name" value="HUPs"/>
    <property type="match status" value="1"/>
</dbReference>
<dbReference type="Proteomes" id="UP000233491">
    <property type="component" value="Unassembled WGS sequence"/>
</dbReference>